<keyword evidence="1" id="KW-0812">Transmembrane</keyword>
<sequence length="76" mass="8616">MLNAEPMQQSELFDVVQQGSPAEGEHWIRSHTLPRYIVETGAMYRETRAVFRSRLRISGIIIMGFNTMGSSVIPYG</sequence>
<reference evidence="3" key="1">
    <citation type="submission" date="2019-04" db="EMBL/GenBank/DDBJ databases">
        <title>Friends and foes A comparative genomics studyof 23 Aspergillus species from section Flavi.</title>
        <authorList>
            <consortium name="DOE Joint Genome Institute"/>
            <person name="Kjaerbolling I."/>
            <person name="Vesth T."/>
            <person name="Frisvad J.C."/>
            <person name="Nybo J.L."/>
            <person name="Theobald S."/>
            <person name="Kildgaard S."/>
            <person name="Isbrandt T."/>
            <person name="Kuo A."/>
            <person name="Sato A."/>
            <person name="Lyhne E.K."/>
            <person name="Kogle M.E."/>
            <person name="Wiebenga A."/>
            <person name="Kun R.S."/>
            <person name="Lubbers R.J."/>
            <person name="Makela M.R."/>
            <person name="Barry K."/>
            <person name="Chovatia M."/>
            <person name="Clum A."/>
            <person name="Daum C."/>
            <person name="Haridas S."/>
            <person name="He G."/>
            <person name="LaButti K."/>
            <person name="Lipzen A."/>
            <person name="Mondo S."/>
            <person name="Riley R."/>
            <person name="Salamov A."/>
            <person name="Simmons B.A."/>
            <person name="Magnuson J.K."/>
            <person name="Henrissat B."/>
            <person name="Mortensen U.H."/>
            <person name="Larsen T.O."/>
            <person name="Devries R.P."/>
            <person name="Grigoriev I.V."/>
            <person name="Machida M."/>
            <person name="Baker S.E."/>
            <person name="Andersen M.R."/>
        </authorList>
    </citation>
    <scope>NUCLEOTIDE SEQUENCE [LARGE SCALE GENOMIC DNA]</scope>
    <source>
        <strain evidence="3">CBS 130017</strain>
    </source>
</reference>
<dbReference type="AlphaFoldDB" id="A0A5N6XBU9"/>
<evidence type="ECO:0000313" key="2">
    <source>
        <dbReference type="EMBL" id="KAE8330717.1"/>
    </source>
</evidence>
<keyword evidence="1" id="KW-0472">Membrane</keyword>
<accession>A0A5N6XBU9</accession>
<keyword evidence="3" id="KW-1185">Reference proteome</keyword>
<keyword evidence="1" id="KW-1133">Transmembrane helix</keyword>
<dbReference type="Proteomes" id="UP000325945">
    <property type="component" value="Unassembled WGS sequence"/>
</dbReference>
<protein>
    <submittedName>
        <fullName evidence="2">Uncharacterized protein</fullName>
    </submittedName>
</protein>
<evidence type="ECO:0000256" key="1">
    <source>
        <dbReference type="SAM" id="Phobius"/>
    </source>
</evidence>
<feature type="transmembrane region" description="Helical" evidence="1">
    <location>
        <begin position="55"/>
        <end position="75"/>
    </location>
</feature>
<gene>
    <name evidence="2" type="ORF">BDV39DRAFT_169932</name>
</gene>
<proteinExistence type="predicted"/>
<evidence type="ECO:0000313" key="3">
    <source>
        <dbReference type="Proteomes" id="UP000325945"/>
    </source>
</evidence>
<name>A0A5N6XBU9_9EURO</name>
<organism evidence="2 3">
    <name type="scientific">Aspergillus sergii</name>
    <dbReference type="NCBI Taxonomy" id="1034303"/>
    <lineage>
        <taxon>Eukaryota</taxon>
        <taxon>Fungi</taxon>
        <taxon>Dikarya</taxon>
        <taxon>Ascomycota</taxon>
        <taxon>Pezizomycotina</taxon>
        <taxon>Eurotiomycetes</taxon>
        <taxon>Eurotiomycetidae</taxon>
        <taxon>Eurotiales</taxon>
        <taxon>Aspergillaceae</taxon>
        <taxon>Aspergillus</taxon>
        <taxon>Aspergillus subgen. Circumdati</taxon>
    </lineage>
</organism>
<dbReference type="EMBL" id="ML741772">
    <property type="protein sequence ID" value="KAE8330717.1"/>
    <property type="molecule type" value="Genomic_DNA"/>
</dbReference>